<evidence type="ECO:0000256" key="1">
    <source>
        <dbReference type="ARBA" id="ARBA00000798"/>
    </source>
</evidence>
<dbReference type="GO" id="GO:0004630">
    <property type="term" value="F:phospholipase D activity"/>
    <property type="evidence" value="ECO:0007669"/>
    <property type="project" value="UniProtKB-EC"/>
</dbReference>
<evidence type="ECO:0000256" key="3">
    <source>
        <dbReference type="ARBA" id="ARBA00012027"/>
    </source>
</evidence>
<keyword evidence="9" id="KW-1185">Reference proteome</keyword>
<evidence type="ECO:0000256" key="4">
    <source>
        <dbReference type="ARBA" id="ARBA00022801"/>
    </source>
</evidence>
<evidence type="ECO:0000256" key="5">
    <source>
        <dbReference type="ARBA" id="ARBA00022963"/>
    </source>
</evidence>
<dbReference type="InterPro" id="IPR025202">
    <property type="entry name" value="PLD-like_dom"/>
</dbReference>
<evidence type="ECO:0000313" key="9">
    <source>
        <dbReference type="Proteomes" id="UP000236723"/>
    </source>
</evidence>
<evidence type="ECO:0000256" key="2">
    <source>
        <dbReference type="ARBA" id="ARBA00008664"/>
    </source>
</evidence>
<dbReference type="AlphaFoldDB" id="A0A1H6CNN5"/>
<dbReference type="PANTHER" id="PTHR43856">
    <property type="entry name" value="CARDIOLIPIN HYDROLASE"/>
    <property type="match status" value="1"/>
</dbReference>
<dbReference type="GO" id="GO:0006793">
    <property type="term" value="P:phosphorus metabolic process"/>
    <property type="evidence" value="ECO:0007669"/>
    <property type="project" value="UniProtKB-ARBA"/>
</dbReference>
<dbReference type="InterPro" id="IPR001736">
    <property type="entry name" value="PLipase_D/transphosphatidylase"/>
</dbReference>
<evidence type="ECO:0000256" key="6">
    <source>
        <dbReference type="ARBA" id="ARBA00023098"/>
    </source>
</evidence>
<gene>
    <name evidence="8" type="ORF">SAMN04489712_110202</name>
</gene>
<keyword evidence="6" id="KW-0443">Lipid metabolism</keyword>
<feature type="domain" description="PLD phosphodiesterase" evidence="7">
    <location>
        <begin position="326"/>
        <end position="361"/>
    </location>
</feature>
<keyword evidence="4" id="KW-0378">Hydrolase</keyword>
<dbReference type="Pfam" id="PF13091">
    <property type="entry name" value="PLDc_2"/>
    <property type="match status" value="2"/>
</dbReference>
<dbReference type="InterPro" id="IPR051406">
    <property type="entry name" value="PLD_domain"/>
</dbReference>
<dbReference type="PANTHER" id="PTHR43856:SF1">
    <property type="entry name" value="MITOCHONDRIAL CARDIOLIPIN HYDROLASE"/>
    <property type="match status" value="1"/>
</dbReference>
<name>A0A1H6CNN5_9ACTN</name>
<sequence length="418" mass="45723">MAYGGRWRAVVPAAVLGLIAAGVGHFGTGTANAAVFAPVAGPVFNNPKGTTAQQYAIMRRIERDIATAPRGSVIRVAVYSITLDSFVNKLIAAHRRGVHVRVLMDRHAVNGDWRRLQSALGTRVNLKSSASSYAALCSGGCMDHYHKNGKAIGSLHSKIFLFSGGGKRVVTVSSANPTTRQAETAWNNSYTVVGNKSLYNAYVRNFNDMSRGALGSYDHGYYWTSGTNPKAYFWPKSNSGSDTILSMLKLVACSKTHPSRVRVAMFQWTDGRLPLARHLASMAARGCRVTVIYTKDSIDSSIRSTLAKSRIDVRDTTHGTRADGYARYYTHNKYLLIDGRYNGVNGRRIVMTGSANYTVNGVYHNDESNMRILGSSVYDAYLKNFNDQIAALPATTARKRAQGDLPTIPLHPEDLRDS</sequence>
<proteinExistence type="inferred from homology"/>
<evidence type="ECO:0000313" key="8">
    <source>
        <dbReference type="EMBL" id="SEG74225.1"/>
    </source>
</evidence>
<dbReference type="Gene3D" id="3.30.870.10">
    <property type="entry name" value="Endonuclease Chain A"/>
    <property type="match status" value="2"/>
</dbReference>
<organism evidence="8 9">
    <name type="scientific">Thermomonospora echinospora</name>
    <dbReference type="NCBI Taxonomy" id="1992"/>
    <lineage>
        <taxon>Bacteria</taxon>
        <taxon>Bacillati</taxon>
        <taxon>Actinomycetota</taxon>
        <taxon>Actinomycetes</taxon>
        <taxon>Streptosporangiales</taxon>
        <taxon>Thermomonosporaceae</taxon>
        <taxon>Thermomonospora</taxon>
    </lineage>
</organism>
<protein>
    <recommendedName>
        <fullName evidence="3">phospholipase D</fullName>
        <ecNumber evidence="3">3.1.4.4</ecNumber>
    </recommendedName>
</protein>
<comment type="catalytic activity">
    <reaction evidence="1">
        <text>a 1,2-diacyl-sn-glycero-3-phosphocholine + H2O = a 1,2-diacyl-sn-glycero-3-phosphate + choline + H(+)</text>
        <dbReference type="Rhea" id="RHEA:14445"/>
        <dbReference type="ChEBI" id="CHEBI:15354"/>
        <dbReference type="ChEBI" id="CHEBI:15377"/>
        <dbReference type="ChEBI" id="CHEBI:15378"/>
        <dbReference type="ChEBI" id="CHEBI:57643"/>
        <dbReference type="ChEBI" id="CHEBI:58608"/>
        <dbReference type="EC" id="3.1.4.4"/>
    </reaction>
</comment>
<dbReference type="EC" id="3.1.4.4" evidence="3"/>
<accession>A0A1H6CNN5</accession>
<comment type="similarity">
    <text evidence="2">Belongs to the phospholipase D family.</text>
</comment>
<dbReference type="PROSITE" id="PS50035">
    <property type="entry name" value="PLD"/>
    <property type="match status" value="1"/>
</dbReference>
<reference evidence="9" key="1">
    <citation type="submission" date="2016-10" db="EMBL/GenBank/DDBJ databases">
        <authorList>
            <person name="Varghese N."/>
            <person name="Submissions S."/>
        </authorList>
    </citation>
    <scope>NUCLEOTIDE SEQUENCE [LARGE SCALE GENOMIC DNA]</scope>
    <source>
        <strain evidence="9">DSM 43163</strain>
    </source>
</reference>
<dbReference type="Proteomes" id="UP000236723">
    <property type="component" value="Unassembled WGS sequence"/>
</dbReference>
<dbReference type="EMBL" id="FNVO01000010">
    <property type="protein sequence ID" value="SEG74225.1"/>
    <property type="molecule type" value="Genomic_DNA"/>
</dbReference>
<dbReference type="GO" id="GO:0016042">
    <property type="term" value="P:lipid catabolic process"/>
    <property type="evidence" value="ECO:0007669"/>
    <property type="project" value="UniProtKB-KW"/>
</dbReference>
<dbReference type="GO" id="GO:0016891">
    <property type="term" value="F:RNA endonuclease activity producing 5'-phosphomonoesters, hydrolytic mechanism"/>
    <property type="evidence" value="ECO:0007669"/>
    <property type="project" value="TreeGrafter"/>
</dbReference>
<keyword evidence="5" id="KW-0442">Lipid degradation</keyword>
<evidence type="ECO:0000259" key="7">
    <source>
        <dbReference type="PROSITE" id="PS50035"/>
    </source>
</evidence>
<dbReference type="SUPFAM" id="SSF56024">
    <property type="entry name" value="Phospholipase D/nuclease"/>
    <property type="match status" value="2"/>
</dbReference>